<keyword evidence="2" id="KW-1185">Reference proteome</keyword>
<dbReference type="Proteomes" id="UP000790709">
    <property type="component" value="Unassembled WGS sequence"/>
</dbReference>
<reference evidence="1" key="1">
    <citation type="journal article" date="2021" name="New Phytol.">
        <title>Evolutionary innovations through gain and loss of genes in the ectomycorrhizal Boletales.</title>
        <authorList>
            <person name="Wu G."/>
            <person name="Miyauchi S."/>
            <person name="Morin E."/>
            <person name="Kuo A."/>
            <person name="Drula E."/>
            <person name="Varga T."/>
            <person name="Kohler A."/>
            <person name="Feng B."/>
            <person name="Cao Y."/>
            <person name="Lipzen A."/>
            <person name="Daum C."/>
            <person name="Hundley H."/>
            <person name="Pangilinan J."/>
            <person name="Johnson J."/>
            <person name="Barry K."/>
            <person name="LaButti K."/>
            <person name="Ng V."/>
            <person name="Ahrendt S."/>
            <person name="Min B."/>
            <person name="Choi I.G."/>
            <person name="Park H."/>
            <person name="Plett J.M."/>
            <person name="Magnuson J."/>
            <person name="Spatafora J.W."/>
            <person name="Nagy L.G."/>
            <person name="Henrissat B."/>
            <person name="Grigoriev I.V."/>
            <person name="Yang Z.L."/>
            <person name="Xu J."/>
            <person name="Martin F.M."/>
        </authorList>
    </citation>
    <scope>NUCLEOTIDE SEQUENCE</scope>
    <source>
        <strain evidence="1">KUC20120723A-06</strain>
    </source>
</reference>
<accession>A0ACB8BHB1</accession>
<protein>
    <submittedName>
        <fullName evidence="1">Kinase-like protein</fullName>
    </submittedName>
</protein>
<comment type="caution">
    <text evidence="1">The sequence shown here is derived from an EMBL/GenBank/DDBJ whole genome shotgun (WGS) entry which is preliminary data.</text>
</comment>
<dbReference type="EMBL" id="MU266419">
    <property type="protein sequence ID" value="KAH7924679.1"/>
    <property type="molecule type" value="Genomic_DNA"/>
</dbReference>
<sequence length="555" mass="61941">MGFIKIPRLRFILGKIMGYERPPVEISTDTIAEPRDAKLLLEQHSTATTGQSQVLSNGWNDVGAHARVDTLSEPSSQRPTLHQDIACDCSSGPGGSHPEDASGLHSGVNPPNDSPGVPRQHMEVDGGASTTLTSTDSCSTYATAPSTPDWTPRMDKVWEEGDTLTYKEHRFIIQHQIGAGSFGFVWSAIADDLQEVAIKVVSKTMLIARYVTSVGTNDEITFRNGFEDATANVIVNELNALKTVTAGGSPFLTPLLYAFSDADNFYFVMRMYPTNLLNQLRQPCVNVHPFQIRIWMAELVLAIQKLHELGFVHRDLKTENILISPNGHICLGDFGLTANASPNSSVNELRMFGRAGTEMYYAPEQRCPDDAQGPREGYTCKIDTYAIGLVFLSMWIGKNLGWDARPDGTKLINWYVKDLQAKDLIQRLLHPNPNNRPDWDAVRSHPYLATGNWQAYEQRRVNTGCIPCLHTRRMVPPMTRVAQFYKSQGHVKFWRLKHELDKMVRDKRGLGSLAIDYECPPDLLEDPLHGISCFSLGGGKCFYSQARCHPPQFPH</sequence>
<proteinExistence type="predicted"/>
<gene>
    <name evidence="1" type="ORF">BV22DRAFT_1066386</name>
</gene>
<organism evidence="1 2">
    <name type="scientific">Leucogyrophana mollusca</name>
    <dbReference type="NCBI Taxonomy" id="85980"/>
    <lineage>
        <taxon>Eukaryota</taxon>
        <taxon>Fungi</taxon>
        <taxon>Dikarya</taxon>
        <taxon>Basidiomycota</taxon>
        <taxon>Agaricomycotina</taxon>
        <taxon>Agaricomycetes</taxon>
        <taxon>Agaricomycetidae</taxon>
        <taxon>Boletales</taxon>
        <taxon>Boletales incertae sedis</taxon>
        <taxon>Leucogyrophana</taxon>
    </lineage>
</organism>
<name>A0ACB8BHB1_9AGAM</name>
<evidence type="ECO:0000313" key="1">
    <source>
        <dbReference type="EMBL" id="KAH7924679.1"/>
    </source>
</evidence>
<evidence type="ECO:0000313" key="2">
    <source>
        <dbReference type="Proteomes" id="UP000790709"/>
    </source>
</evidence>